<reference evidence="2" key="1">
    <citation type="submission" date="2021-02" db="EMBL/GenBank/DDBJ databases">
        <authorList>
            <person name="Dougan E. K."/>
            <person name="Rhodes N."/>
            <person name="Thang M."/>
            <person name="Chan C."/>
        </authorList>
    </citation>
    <scope>NUCLEOTIDE SEQUENCE</scope>
</reference>
<feature type="compositionally biased region" description="Basic and acidic residues" evidence="1">
    <location>
        <begin position="243"/>
        <end position="257"/>
    </location>
</feature>
<accession>A0A812KQK9</accession>
<keyword evidence="3" id="KW-1185">Reference proteome</keyword>
<dbReference type="AlphaFoldDB" id="A0A812KQK9"/>
<name>A0A812KQK9_SYMPI</name>
<evidence type="ECO:0000256" key="1">
    <source>
        <dbReference type="SAM" id="MobiDB-lite"/>
    </source>
</evidence>
<protein>
    <submittedName>
        <fullName evidence="2">Uncharacterized protein</fullName>
    </submittedName>
</protein>
<evidence type="ECO:0000313" key="3">
    <source>
        <dbReference type="Proteomes" id="UP000649617"/>
    </source>
</evidence>
<feature type="region of interest" description="Disordered" evidence="1">
    <location>
        <begin position="243"/>
        <end position="264"/>
    </location>
</feature>
<dbReference type="EMBL" id="CAJNIZ010004604">
    <property type="protein sequence ID" value="CAE7234349.1"/>
    <property type="molecule type" value="Genomic_DNA"/>
</dbReference>
<comment type="caution">
    <text evidence="2">The sequence shown here is derived from an EMBL/GenBank/DDBJ whole genome shotgun (WGS) entry which is preliminary data.</text>
</comment>
<organism evidence="2 3">
    <name type="scientific">Symbiodinium pilosum</name>
    <name type="common">Dinoflagellate</name>
    <dbReference type="NCBI Taxonomy" id="2952"/>
    <lineage>
        <taxon>Eukaryota</taxon>
        <taxon>Sar</taxon>
        <taxon>Alveolata</taxon>
        <taxon>Dinophyceae</taxon>
        <taxon>Suessiales</taxon>
        <taxon>Symbiodiniaceae</taxon>
        <taxon>Symbiodinium</taxon>
    </lineage>
</organism>
<sequence length="399" mass="44754">MAKRLPAFAFSVYYVYGVSGHFQEAGHDHPFSMVLERELLWGDRMNNDPDQTRQGKQRVETLTQTNVECLFARREQEKADMGTEVANKGHLARDDCPLADPLVNNYPLLDFAYLFERQWAQGDSAGCPLEQAMHTEADDVRVYTRANLTYDHTRAVLIDEGTCSALCGCDGVVVFMSEDRLPDYRFDSVMARQDDNVGAAKEWNQRTRGQAQGRPQSREQGTRDALSGCIRVELSISEGHLQHYPDRLNSEEAKQDNKVGTSEEWDNKVCGQVPKEDDEVECVEDQDNDRTAASSSAHGGGATIPGLDNLDPQIRWWTDVIGLTNPMNNSEGLNVLTQNTMNVIINNLQGQGVEERARTVRSLLSFLSSSRAGFQPQPDGTSFWRKCCPLSWLESNAPW</sequence>
<gene>
    <name evidence="2" type="ORF">SPIL2461_LOCUS3724</name>
</gene>
<feature type="compositionally biased region" description="Polar residues" evidence="1">
    <location>
        <begin position="206"/>
        <end position="215"/>
    </location>
</feature>
<feature type="region of interest" description="Disordered" evidence="1">
    <location>
        <begin position="282"/>
        <end position="306"/>
    </location>
</feature>
<proteinExistence type="predicted"/>
<dbReference type="Proteomes" id="UP000649617">
    <property type="component" value="Unassembled WGS sequence"/>
</dbReference>
<feature type="region of interest" description="Disordered" evidence="1">
    <location>
        <begin position="198"/>
        <end position="224"/>
    </location>
</feature>
<evidence type="ECO:0000313" key="2">
    <source>
        <dbReference type="EMBL" id="CAE7234349.1"/>
    </source>
</evidence>